<dbReference type="InterPro" id="IPR046633">
    <property type="entry name" value="DUF6745"/>
</dbReference>
<name>A0A917LIN3_9NOCA</name>
<accession>A0A917LIN3</accession>
<sequence>MSAAALPSAVGTRTASSYLEHMASVPAMRDTWLAHGLSTLPSDRPTAEAAVSELYRHAGFREPEFVWVPSPPAGAELIASEQLSAYNSLTDGAAARIASVISRSRARMDRRTGRSAQRWPSDDRPLWTARTQALGESARQGIRPDAILRAAVWDSLLTSVFDGVAAAVRSLVRHPTGSVAWYGQQEAHRVAFYDIHRTLGISVFRGADHAILDTQKALAGATGWWWAFDHICVMSERPRILHTEPLPGGVHNERRLHGHNKPAIQFVDGQTAYVDHGTVVPDWVVHEPTVERIARERNIEIRRCAIERIGWDTYIDEAGLELLDRTDDPGNAGAALSLYATPDSWVGEGRILLVVNGSAERDGRRRRYGLPVPNIVSSALDAAGWTYGITGDDYSRLVRRT</sequence>
<evidence type="ECO:0000259" key="1">
    <source>
        <dbReference type="Pfam" id="PF20530"/>
    </source>
</evidence>
<dbReference type="Pfam" id="PF20530">
    <property type="entry name" value="DUF6745"/>
    <property type="match status" value="1"/>
</dbReference>
<proteinExistence type="predicted"/>
<protein>
    <recommendedName>
        <fullName evidence="1">DUF6745 domain-containing protein</fullName>
    </recommendedName>
</protein>
<keyword evidence="3" id="KW-1185">Reference proteome</keyword>
<dbReference type="RefSeq" id="WP_188547515.1">
    <property type="nucleotide sequence ID" value="NZ_BMCU01000006.1"/>
</dbReference>
<organism evidence="2 3">
    <name type="scientific">Rhodococcoides trifolii</name>
    <dbReference type="NCBI Taxonomy" id="908250"/>
    <lineage>
        <taxon>Bacteria</taxon>
        <taxon>Bacillati</taxon>
        <taxon>Actinomycetota</taxon>
        <taxon>Actinomycetes</taxon>
        <taxon>Mycobacteriales</taxon>
        <taxon>Nocardiaceae</taxon>
        <taxon>Rhodococcoides</taxon>
    </lineage>
</organism>
<feature type="domain" description="DUF6745" evidence="1">
    <location>
        <begin position="199"/>
        <end position="396"/>
    </location>
</feature>
<reference evidence="2" key="1">
    <citation type="journal article" date="2014" name="Int. J. Syst. Evol. Microbiol.">
        <title>Complete genome sequence of Corynebacterium casei LMG S-19264T (=DSM 44701T), isolated from a smear-ripened cheese.</title>
        <authorList>
            <consortium name="US DOE Joint Genome Institute (JGI-PGF)"/>
            <person name="Walter F."/>
            <person name="Albersmeier A."/>
            <person name="Kalinowski J."/>
            <person name="Ruckert C."/>
        </authorList>
    </citation>
    <scope>NUCLEOTIDE SEQUENCE</scope>
    <source>
        <strain evidence="2">CCM 7905</strain>
    </source>
</reference>
<comment type="caution">
    <text evidence="2">The sequence shown here is derived from an EMBL/GenBank/DDBJ whole genome shotgun (WGS) entry which is preliminary data.</text>
</comment>
<evidence type="ECO:0000313" key="2">
    <source>
        <dbReference type="EMBL" id="GGG27473.1"/>
    </source>
</evidence>
<reference evidence="2" key="2">
    <citation type="submission" date="2020-09" db="EMBL/GenBank/DDBJ databases">
        <authorList>
            <person name="Sun Q."/>
            <person name="Sedlacek I."/>
        </authorList>
    </citation>
    <scope>NUCLEOTIDE SEQUENCE</scope>
    <source>
        <strain evidence="2">CCM 7905</strain>
    </source>
</reference>
<dbReference type="Proteomes" id="UP000654257">
    <property type="component" value="Unassembled WGS sequence"/>
</dbReference>
<dbReference type="AlphaFoldDB" id="A0A917LIN3"/>
<gene>
    <name evidence="2" type="ORF">GCM10007304_46640</name>
</gene>
<evidence type="ECO:0000313" key="3">
    <source>
        <dbReference type="Proteomes" id="UP000654257"/>
    </source>
</evidence>
<dbReference type="EMBL" id="BMCU01000006">
    <property type="protein sequence ID" value="GGG27473.1"/>
    <property type="molecule type" value="Genomic_DNA"/>
</dbReference>